<dbReference type="CDD" id="cd00858">
    <property type="entry name" value="GlyRS_anticodon"/>
    <property type="match status" value="1"/>
</dbReference>
<dbReference type="PRINTS" id="PR01043">
    <property type="entry name" value="TRNASYNTHGLY"/>
</dbReference>
<evidence type="ECO:0000256" key="3">
    <source>
        <dbReference type="ARBA" id="ARBA00022598"/>
    </source>
</evidence>
<reference evidence="10 11" key="1">
    <citation type="submission" date="2024-03" db="EMBL/GenBank/DDBJ databases">
        <title>Aureococcus anophagefferens CCMP1851 and Kratosvirus quantuckense: Draft genome of a second virus-susceptible host strain in the model system.</title>
        <authorList>
            <person name="Chase E."/>
            <person name="Truchon A.R."/>
            <person name="Schepens W."/>
            <person name="Wilhelm S.W."/>
        </authorList>
    </citation>
    <scope>NUCLEOTIDE SEQUENCE [LARGE SCALE GENOMIC DNA]</scope>
    <source>
        <strain evidence="10 11">CCMP1851</strain>
    </source>
</reference>
<organism evidence="10 11">
    <name type="scientific">Aureococcus anophagefferens</name>
    <name type="common">Harmful bloom alga</name>
    <dbReference type="NCBI Taxonomy" id="44056"/>
    <lineage>
        <taxon>Eukaryota</taxon>
        <taxon>Sar</taxon>
        <taxon>Stramenopiles</taxon>
        <taxon>Ochrophyta</taxon>
        <taxon>Pelagophyceae</taxon>
        <taxon>Pelagomonadales</taxon>
        <taxon>Pelagomonadaceae</taxon>
        <taxon>Aureococcus</taxon>
    </lineage>
</organism>
<keyword evidence="7" id="KW-0030">Aminoacyl-tRNA synthetase</keyword>
<keyword evidence="6" id="KW-0648">Protein biosynthesis</keyword>
<dbReference type="NCBIfam" id="NF003211">
    <property type="entry name" value="PRK04173.1"/>
    <property type="match status" value="1"/>
</dbReference>
<proteinExistence type="inferred from homology"/>
<dbReference type="CDD" id="cd00774">
    <property type="entry name" value="GlyRS-like_core"/>
    <property type="match status" value="1"/>
</dbReference>
<dbReference type="NCBIfam" id="TIGR00389">
    <property type="entry name" value="glyS_dimeric"/>
    <property type="match status" value="1"/>
</dbReference>
<dbReference type="SUPFAM" id="SSF52954">
    <property type="entry name" value="Class II aaRS ABD-related"/>
    <property type="match status" value="1"/>
</dbReference>
<evidence type="ECO:0000256" key="6">
    <source>
        <dbReference type="ARBA" id="ARBA00022917"/>
    </source>
</evidence>
<keyword evidence="3" id="KW-0436">Ligase</keyword>
<keyword evidence="11" id="KW-1185">Reference proteome</keyword>
<evidence type="ECO:0000256" key="2">
    <source>
        <dbReference type="ARBA" id="ARBA00012829"/>
    </source>
</evidence>
<sequence>MTVLLSLASARALQRVGGRARSLCGRGATVAPEAETAEAPAPSAYVVPKMEEVVSLCKKRGFVFGSSEIYNGFNGFYDYGPLGSELKRNIKERWWRDMVRARDDVCGVDSSIIASPKIWEASGHVGGFSDPMVDDKTTKKRYRADQLFYAELACDDGSSLGCVTVFESEDTEGDAYRAGKKLAKKAGKTLSRPLVLKCLEDAADEDRPRIPPPDAPDRPGDLTAPRDFNLMFQTSVGAAEDNSAAAYLRPETAQGIFVNFKNVASTARGFKLPYGIGQIGKAFRNEITPRNFIFRSREFEQMEIEYFLPPGDDAWRASHARWIDDCRAWLVEACGLREELLGFEVHDKLAHYALACTDITFRFPFGEQELQGIAARGSFDLKQHTDASGKSLEYFDDGTKEKYLPQVIEPSIGVDRLFLAVVCSAFEEDEVNGEKRSVLKFHPAMAPVKVAILPLVKKDAGINDIAAALYGDLKKRYNCQLDAAGNIGRRYRRQDEIGTPLCVTVDFDSLDDGAVTVRDRDTTDQVRLKIEDVVPYVTKLVEGY</sequence>
<comment type="caution">
    <text evidence="10">The sequence shown here is derived from an EMBL/GenBank/DDBJ whole genome shotgun (WGS) entry which is preliminary data.</text>
</comment>
<dbReference type="InterPro" id="IPR045864">
    <property type="entry name" value="aa-tRNA-synth_II/BPL/LPL"/>
</dbReference>
<feature type="region of interest" description="Disordered" evidence="8">
    <location>
        <begin position="202"/>
        <end position="222"/>
    </location>
</feature>
<dbReference type="InterPro" id="IPR002315">
    <property type="entry name" value="tRNA-synt_gly"/>
</dbReference>
<keyword evidence="5" id="KW-0067">ATP-binding</keyword>
<evidence type="ECO:0000256" key="5">
    <source>
        <dbReference type="ARBA" id="ARBA00022840"/>
    </source>
</evidence>
<dbReference type="Gene3D" id="3.40.50.800">
    <property type="entry name" value="Anticodon-binding domain"/>
    <property type="match status" value="1"/>
</dbReference>
<name>A0ABR1G062_AURAN</name>
<evidence type="ECO:0000256" key="4">
    <source>
        <dbReference type="ARBA" id="ARBA00022741"/>
    </source>
</evidence>
<dbReference type="InterPro" id="IPR027031">
    <property type="entry name" value="Gly-tRNA_synthase/POLG2"/>
</dbReference>
<gene>
    <name evidence="10" type="ORF">SO694_0030105</name>
</gene>
<protein>
    <recommendedName>
        <fullName evidence="2">glycine--tRNA ligase</fullName>
        <ecNumber evidence="2">6.1.1.14</ecNumber>
    </recommendedName>
</protein>
<evidence type="ECO:0000313" key="11">
    <source>
        <dbReference type="Proteomes" id="UP001363151"/>
    </source>
</evidence>
<dbReference type="PANTHER" id="PTHR10745">
    <property type="entry name" value="GLYCYL-TRNA SYNTHETASE/DNA POLYMERASE SUBUNIT GAMMA-2"/>
    <property type="match status" value="1"/>
</dbReference>
<dbReference type="Gene3D" id="3.30.930.10">
    <property type="entry name" value="Bira Bifunctional Protein, Domain 2"/>
    <property type="match status" value="2"/>
</dbReference>
<dbReference type="InterPro" id="IPR036621">
    <property type="entry name" value="Anticodon-bd_dom_sf"/>
</dbReference>
<keyword evidence="4" id="KW-0547">Nucleotide-binding</keyword>
<evidence type="ECO:0000259" key="9">
    <source>
        <dbReference type="PROSITE" id="PS50862"/>
    </source>
</evidence>
<dbReference type="Proteomes" id="UP001363151">
    <property type="component" value="Unassembled WGS sequence"/>
</dbReference>
<dbReference type="InterPro" id="IPR033731">
    <property type="entry name" value="GlyRS-like_core"/>
</dbReference>
<dbReference type="EC" id="6.1.1.14" evidence="2"/>
<comment type="similarity">
    <text evidence="1">Belongs to the class-II aminoacyl-tRNA synthetase family.</text>
</comment>
<dbReference type="InterPro" id="IPR006195">
    <property type="entry name" value="aa-tRNA-synth_II"/>
</dbReference>
<accession>A0ABR1G062</accession>
<dbReference type="EMBL" id="JBBJCI010000156">
    <property type="protein sequence ID" value="KAK7241726.1"/>
    <property type="molecule type" value="Genomic_DNA"/>
</dbReference>
<dbReference type="InterPro" id="IPR004154">
    <property type="entry name" value="Anticodon-bd"/>
</dbReference>
<dbReference type="PANTHER" id="PTHR10745:SF8">
    <property type="entry name" value="DNA POLYMERASE SUBUNIT GAMMA-2, MITOCHONDRIAL"/>
    <property type="match status" value="1"/>
</dbReference>
<evidence type="ECO:0000256" key="1">
    <source>
        <dbReference type="ARBA" id="ARBA00008226"/>
    </source>
</evidence>
<evidence type="ECO:0000256" key="8">
    <source>
        <dbReference type="SAM" id="MobiDB-lite"/>
    </source>
</evidence>
<dbReference type="Pfam" id="PF03129">
    <property type="entry name" value="HGTP_anticodon"/>
    <property type="match status" value="1"/>
</dbReference>
<evidence type="ECO:0000256" key="7">
    <source>
        <dbReference type="ARBA" id="ARBA00023146"/>
    </source>
</evidence>
<feature type="domain" description="Aminoacyl-transfer RNA synthetases class-II family profile" evidence="9">
    <location>
        <begin position="193"/>
        <end position="443"/>
    </location>
</feature>
<dbReference type="SUPFAM" id="SSF55681">
    <property type="entry name" value="Class II aaRS and biotin synthetases"/>
    <property type="match status" value="1"/>
</dbReference>
<dbReference type="PROSITE" id="PS50862">
    <property type="entry name" value="AA_TRNA_LIGASE_II"/>
    <property type="match status" value="1"/>
</dbReference>
<evidence type="ECO:0000313" key="10">
    <source>
        <dbReference type="EMBL" id="KAK7241726.1"/>
    </source>
</evidence>
<feature type="compositionally biased region" description="Basic and acidic residues" evidence="8">
    <location>
        <begin position="205"/>
        <end position="220"/>
    </location>
</feature>